<comment type="caution">
    <text evidence="4">The sequence shown here is derived from an EMBL/GenBank/DDBJ whole genome shotgun (WGS) entry which is preliminary data.</text>
</comment>
<keyword evidence="2" id="KW-0472">Membrane</keyword>
<sequence length="397" mass="45528">MNSTGEFLKSLRVSKGLTQIELAEYLNVSNKTISKWENDLGMPEVSTLIILADYYEVTVDDILRGTKRISRDNLKETNLTKYVVNRISNQYVQYFIISVGIWILSNVSMIVLGQITTNSNLGMGIGLIVILIGLIIQSINVNYLRLQVKDISIQEKRSLLNFVFHTSYILLYLSLASIFFALLYAVGSNSVLTAEAILNRMGYAFGLMGVSAIFLYYIMRALRISFLKKLTLGRHVLNGIMVLILLIPILVISILGPYQLAIKIEHSSVGYSEYYKEDNIDRYYTLKYLQIKSSTGISNIDYTYNSEENTKTYTFEDGYELIMTQQTEAFLETLDYQVFDINETFGRGYWILLSEFEMEMSLYTMLVPPLISLYSIAVIIYYYIRKVRKPNESLKSI</sequence>
<dbReference type="SMART" id="SM00530">
    <property type="entry name" value="HTH_XRE"/>
    <property type="match status" value="1"/>
</dbReference>
<feature type="transmembrane region" description="Helical" evidence="2">
    <location>
        <begin position="362"/>
        <end position="384"/>
    </location>
</feature>
<dbReference type="RefSeq" id="WP_262096909.1">
    <property type="nucleotide sequence ID" value="NZ_JAOEGN010000017.1"/>
</dbReference>
<dbReference type="SUPFAM" id="SSF47413">
    <property type="entry name" value="lambda repressor-like DNA-binding domains"/>
    <property type="match status" value="1"/>
</dbReference>
<dbReference type="Pfam" id="PF01381">
    <property type="entry name" value="HTH_3"/>
    <property type="match status" value="1"/>
</dbReference>
<dbReference type="InterPro" id="IPR010982">
    <property type="entry name" value="Lambda_DNA-bd_dom_sf"/>
</dbReference>
<dbReference type="PANTHER" id="PTHR46558">
    <property type="entry name" value="TRACRIPTIONAL REGULATORY PROTEIN-RELATED-RELATED"/>
    <property type="match status" value="1"/>
</dbReference>
<keyword evidence="5" id="KW-1185">Reference proteome</keyword>
<keyword evidence="1" id="KW-0238">DNA-binding</keyword>
<feature type="domain" description="HTH cro/C1-type" evidence="3">
    <location>
        <begin position="8"/>
        <end position="62"/>
    </location>
</feature>
<dbReference type="InterPro" id="IPR001387">
    <property type="entry name" value="Cro/C1-type_HTH"/>
</dbReference>
<dbReference type="CDD" id="cd00093">
    <property type="entry name" value="HTH_XRE"/>
    <property type="match status" value="1"/>
</dbReference>
<name>A0ABT2PXM0_9MOLU</name>
<evidence type="ECO:0000256" key="1">
    <source>
        <dbReference type="ARBA" id="ARBA00023125"/>
    </source>
</evidence>
<protein>
    <submittedName>
        <fullName evidence="4">Helix-turn-helix domain-containing protein</fullName>
    </submittedName>
</protein>
<evidence type="ECO:0000313" key="4">
    <source>
        <dbReference type="EMBL" id="MCU0105590.1"/>
    </source>
</evidence>
<keyword evidence="2" id="KW-0812">Transmembrane</keyword>
<keyword evidence="2" id="KW-1133">Transmembrane helix</keyword>
<organism evidence="4 5">
    <name type="scientific">Paracholeplasma vituli</name>
    <dbReference type="NCBI Taxonomy" id="69473"/>
    <lineage>
        <taxon>Bacteria</taxon>
        <taxon>Bacillati</taxon>
        <taxon>Mycoplasmatota</taxon>
        <taxon>Mollicutes</taxon>
        <taxon>Acholeplasmatales</taxon>
        <taxon>Acholeplasmataceae</taxon>
        <taxon>Paracholeplasma</taxon>
    </lineage>
</organism>
<feature type="transmembrane region" description="Helical" evidence="2">
    <location>
        <begin position="240"/>
        <end position="260"/>
    </location>
</feature>
<dbReference type="Gene3D" id="1.10.260.40">
    <property type="entry name" value="lambda repressor-like DNA-binding domains"/>
    <property type="match status" value="1"/>
</dbReference>
<feature type="transmembrane region" description="Helical" evidence="2">
    <location>
        <begin position="201"/>
        <end position="219"/>
    </location>
</feature>
<dbReference type="EMBL" id="JAOEGN010000017">
    <property type="protein sequence ID" value="MCU0105590.1"/>
    <property type="molecule type" value="Genomic_DNA"/>
</dbReference>
<feature type="transmembrane region" description="Helical" evidence="2">
    <location>
        <begin position="91"/>
        <end position="115"/>
    </location>
</feature>
<proteinExistence type="predicted"/>
<evidence type="ECO:0000259" key="3">
    <source>
        <dbReference type="PROSITE" id="PS50943"/>
    </source>
</evidence>
<evidence type="ECO:0000256" key="2">
    <source>
        <dbReference type="SAM" id="Phobius"/>
    </source>
</evidence>
<feature type="transmembrane region" description="Helical" evidence="2">
    <location>
        <begin position="162"/>
        <end position="186"/>
    </location>
</feature>
<feature type="transmembrane region" description="Helical" evidence="2">
    <location>
        <begin position="121"/>
        <end position="141"/>
    </location>
</feature>
<accession>A0ABT2PXM0</accession>
<dbReference type="PANTHER" id="PTHR46558:SF4">
    <property type="entry name" value="DNA-BIDING PHAGE PROTEIN"/>
    <property type="match status" value="1"/>
</dbReference>
<dbReference type="PROSITE" id="PS50943">
    <property type="entry name" value="HTH_CROC1"/>
    <property type="match status" value="1"/>
</dbReference>
<evidence type="ECO:0000313" key="5">
    <source>
        <dbReference type="Proteomes" id="UP001209076"/>
    </source>
</evidence>
<gene>
    <name evidence="4" type="ORF">N7603_07950</name>
</gene>
<dbReference type="Proteomes" id="UP001209076">
    <property type="component" value="Unassembled WGS sequence"/>
</dbReference>
<reference evidence="5" key="1">
    <citation type="submission" date="2023-07" db="EMBL/GenBank/DDBJ databases">
        <title>Novel Mycoplasma species identified in domestic and wild animals.</title>
        <authorList>
            <person name="Volokhov D.V."/>
            <person name="Furtak V.A."/>
            <person name="Zagorodnyaya T.A."/>
        </authorList>
    </citation>
    <scope>NUCLEOTIDE SEQUENCE [LARGE SCALE GENOMIC DNA]</scope>
    <source>
        <strain evidence="5">92-19</strain>
    </source>
</reference>